<dbReference type="AlphaFoldDB" id="A0A1H5YLF3"/>
<feature type="transmembrane region" description="Helical" evidence="1">
    <location>
        <begin position="128"/>
        <end position="145"/>
    </location>
</feature>
<dbReference type="InterPro" id="IPR049458">
    <property type="entry name" value="EpsG-like"/>
</dbReference>
<organism evidence="2 3">
    <name type="scientific">Halpernia humi</name>
    <dbReference type="NCBI Taxonomy" id="493375"/>
    <lineage>
        <taxon>Bacteria</taxon>
        <taxon>Pseudomonadati</taxon>
        <taxon>Bacteroidota</taxon>
        <taxon>Flavobacteriia</taxon>
        <taxon>Flavobacteriales</taxon>
        <taxon>Weeksellaceae</taxon>
        <taxon>Chryseobacterium group</taxon>
        <taxon>Halpernia</taxon>
    </lineage>
</organism>
<evidence type="ECO:0000313" key="3">
    <source>
        <dbReference type="Proteomes" id="UP000236738"/>
    </source>
</evidence>
<protein>
    <submittedName>
        <fullName evidence="2">EpsG family protein</fullName>
    </submittedName>
</protein>
<keyword evidence="1" id="KW-0812">Transmembrane</keyword>
<sequence>MQFLHPVYTITIIILIVYSFLEVYANEFKIYKSVWIVVLILILLAGFRKGVGADYPVYEQMYSFFPLNTNFGELFSKALFQNNNLEIEWFYLFFNNIFFLIGLPFFIFTLFVSIVAIVPKYYAMEKNVVFPATALMLYVIPAYFLSDSGQMRQGLAMGLCIFSFKYIKERNLLMFIIIMYFALGFHKTAAVFFPAYWLVRVKLNKTRIIAIVLFCMILSPFEIYNNLGFLNAIAPQEVYQGYSDYVNVQVEQTGAIKFLDLISLLYLFFILTFDEESCRRIPYYEYMRNLGLIGICIFFIMRGSPIFSTRLPAVYLAFAAFIIPNNLAIIQNTAYKKFLHIILVIFVIFYYFVFTQYQGASGRFTPNSYKSYLWN</sequence>
<feature type="transmembrane region" description="Helical" evidence="1">
    <location>
        <begin position="338"/>
        <end position="357"/>
    </location>
</feature>
<feature type="transmembrane region" description="Helical" evidence="1">
    <location>
        <begin position="313"/>
        <end position="331"/>
    </location>
</feature>
<name>A0A1H5YLF3_9FLAO</name>
<feature type="transmembrane region" description="Helical" evidence="1">
    <location>
        <begin position="211"/>
        <end position="234"/>
    </location>
</feature>
<reference evidence="3" key="1">
    <citation type="submission" date="2016-10" db="EMBL/GenBank/DDBJ databases">
        <authorList>
            <person name="Varghese N."/>
            <person name="Submissions S."/>
        </authorList>
    </citation>
    <scope>NUCLEOTIDE SEQUENCE [LARGE SCALE GENOMIC DNA]</scope>
    <source>
        <strain evidence="3">DSM 21580</strain>
    </source>
</reference>
<evidence type="ECO:0000313" key="2">
    <source>
        <dbReference type="EMBL" id="SEG24971.1"/>
    </source>
</evidence>
<proteinExistence type="predicted"/>
<accession>A0A1H5YLF3</accession>
<evidence type="ECO:0000256" key="1">
    <source>
        <dbReference type="SAM" id="Phobius"/>
    </source>
</evidence>
<dbReference type="RefSeq" id="WP_103913746.1">
    <property type="nucleotide sequence ID" value="NZ_FNUS01000004.1"/>
</dbReference>
<dbReference type="Proteomes" id="UP000236738">
    <property type="component" value="Unassembled WGS sequence"/>
</dbReference>
<feature type="transmembrane region" description="Helical" evidence="1">
    <location>
        <begin position="30"/>
        <end position="47"/>
    </location>
</feature>
<dbReference type="EMBL" id="FNUS01000004">
    <property type="protein sequence ID" value="SEG24971.1"/>
    <property type="molecule type" value="Genomic_DNA"/>
</dbReference>
<keyword evidence="1" id="KW-1133">Transmembrane helix</keyword>
<feature type="transmembrane region" description="Helical" evidence="1">
    <location>
        <begin position="6"/>
        <end position="23"/>
    </location>
</feature>
<dbReference type="Pfam" id="PF14897">
    <property type="entry name" value="EpsG"/>
    <property type="match status" value="1"/>
</dbReference>
<feature type="transmembrane region" description="Helical" evidence="1">
    <location>
        <begin position="172"/>
        <end position="199"/>
    </location>
</feature>
<feature type="transmembrane region" description="Helical" evidence="1">
    <location>
        <begin position="89"/>
        <end position="116"/>
    </location>
</feature>
<keyword evidence="3" id="KW-1185">Reference proteome</keyword>
<feature type="transmembrane region" description="Helical" evidence="1">
    <location>
        <begin position="286"/>
        <end position="307"/>
    </location>
</feature>
<gene>
    <name evidence="2" type="ORF">SAMN05421847_1778</name>
</gene>
<keyword evidence="1" id="KW-0472">Membrane</keyword>
<feature type="transmembrane region" description="Helical" evidence="1">
    <location>
        <begin position="254"/>
        <end position="274"/>
    </location>
</feature>